<dbReference type="AlphaFoldDB" id="A0A194WWD8"/>
<dbReference type="RefSeq" id="XP_018066646.1">
    <property type="nucleotide sequence ID" value="XM_018205812.1"/>
</dbReference>
<proteinExistence type="predicted"/>
<dbReference type="OrthoDB" id="3938867at2759"/>
<sequence length="172" mass="19943">MGTRGLLGFIIVGQRYASYNQSDCYPEGLGKDIMNFLLKLTHEDWGKMLELVKEIKWVDQKAEAPVELQDKYMKLGYHLTAEMAESREEYMKEGYSVYDETSDWYSLLRAVQGSRALEEILKGDLKHMTQNVEFLEDGVCCEWAYFINFEKKALRLGQMDSFWTKFGLSGSV</sequence>
<dbReference type="GeneID" id="28815538"/>
<keyword evidence="2" id="KW-1185">Reference proteome</keyword>
<dbReference type="InParanoid" id="A0A194WWD8"/>
<gene>
    <name evidence="1" type="ORF">LY89DRAFT_204730</name>
</gene>
<accession>A0A194WWD8</accession>
<dbReference type="KEGG" id="psco:LY89DRAFT_204730"/>
<protein>
    <submittedName>
        <fullName evidence="1">Uncharacterized protein</fullName>
    </submittedName>
</protein>
<reference evidence="1 2" key="1">
    <citation type="submission" date="2015-10" db="EMBL/GenBank/DDBJ databases">
        <title>Full genome of DAOMC 229536 Phialocephala scopiformis, a fungal endophyte of spruce producing the potent anti-insectan compound rugulosin.</title>
        <authorList>
            <consortium name="DOE Joint Genome Institute"/>
            <person name="Walker A.K."/>
            <person name="Frasz S.L."/>
            <person name="Seifert K.A."/>
            <person name="Miller J.D."/>
            <person name="Mondo S.J."/>
            <person name="Labutti K."/>
            <person name="Lipzen A."/>
            <person name="Dockter R."/>
            <person name="Kennedy M."/>
            <person name="Grigoriev I.V."/>
            <person name="Spatafora J.W."/>
        </authorList>
    </citation>
    <scope>NUCLEOTIDE SEQUENCE [LARGE SCALE GENOMIC DNA]</scope>
    <source>
        <strain evidence="1 2">CBS 120377</strain>
    </source>
</reference>
<name>A0A194WWD8_MOLSC</name>
<evidence type="ECO:0000313" key="2">
    <source>
        <dbReference type="Proteomes" id="UP000070700"/>
    </source>
</evidence>
<organism evidence="1 2">
    <name type="scientific">Mollisia scopiformis</name>
    <name type="common">Conifer needle endophyte fungus</name>
    <name type="synonym">Phialocephala scopiformis</name>
    <dbReference type="NCBI Taxonomy" id="149040"/>
    <lineage>
        <taxon>Eukaryota</taxon>
        <taxon>Fungi</taxon>
        <taxon>Dikarya</taxon>
        <taxon>Ascomycota</taxon>
        <taxon>Pezizomycotina</taxon>
        <taxon>Leotiomycetes</taxon>
        <taxon>Helotiales</taxon>
        <taxon>Mollisiaceae</taxon>
        <taxon>Mollisia</taxon>
    </lineage>
</organism>
<dbReference type="Proteomes" id="UP000070700">
    <property type="component" value="Unassembled WGS sequence"/>
</dbReference>
<dbReference type="EMBL" id="KQ947424">
    <property type="protein sequence ID" value="KUJ12291.1"/>
    <property type="molecule type" value="Genomic_DNA"/>
</dbReference>
<evidence type="ECO:0000313" key="1">
    <source>
        <dbReference type="EMBL" id="KUJ12291.1"/>
    </source>
</evidence>